<accession>A0A6B3W4G4</accession>
<dbReference type="EMBL" id="JACEIO010000046">
    <property type="protein sequence ID" value="MBA4538463.1"/>
    <property type="molecule type" value="Genomic_DNA"/>
</dbReference>
<dbReference type="Proteomes" id="UP000472971">
    <property type="component" value="Unassembled WGS sequence"/>
</dbReference>
<dbReference type="AlphaFoldDB" id="A0A6B3W4G4"/>
<evidence type="ECO:0000313" key="1">
    <source>
        <dbReference type="EMBL" id="MBA4538463.1"/>
    </source>
</evidence>
<dbReference type="EMBL" id="JAAIWN010000048">
    <property type="protein sequence ID" value="NEY82826.1"/>
    <property type="molecule type" value="Genomic_DNA"/>
</dbReference>
<comment type="caution">
    <text evidence="2">The sequence shown here is derived from an EMBL/GenBank/DDBJ whole genome shotgun (WGS) entry which is preliminary data.</text>
</comment>
<name>A0A6B3W4G4_9BACI</name>
<dbReference type="RefSeq" id="WP_181734482.1">
    <property type="nucleotide sequence ID" value="NZ_JACEIO010000046.1"/>
</dbReference>
<organism evidence="2 3">
    <name type="scientific">Bacillus aquiflavi</name>
    <dbReference type="NCBI Taxonomy" id="2672567"/>
    <lineage>
        <taxon>Bacteria</taxon>
        <taxon>Bacillati</taxon>
        <taxon>Bacillota</taxon>
        <taxon>Bacilli</taxon>
        <taxon>Bacillales</taxon>
        <taxon>Bacillaceae</taxon>
        <taxon>Bacillus</taxon>
    </lineage>
</organism>
<evidence type="ECO:0000313" key="3">
    <source>
        <dbReference type="Proteomes" id="UP000472971"/>
    </source>
</evidence>
<keyword evidence="3" id="KW-1185">Reference proteome</keyword>
<gene>
    <name evidence="2" type="ORF">G4D64_15270</name>
    <name evidence="1" type="ORF">H1Z61_15320</name>
</gene>
<dbReference type="Proteomes" id="UP000570010">
    <property type="component" value="Unassembled WGS sequence"/>
</dbReference>
<reference evidence="1 4" key="2">
    <citation type="submission" date="2020-07" db="EMBL/GenBank/DDBJ databases">
        <authorList>
            <person name="Feng H."/>
        </authorList>
    </citation>
    <scope>NUCLEOTIDE SEQUENCE [LARGE SCALE GENOMIC DNA]</scope>
    <source>
        <strain evidence="1">S-12</strain>
        <strain evidence="4">s-12</strain>
    </source>
</reference>
<evidence type="ECO:0000313" key="4">
    <source>
        <dbReference type="Proteomes" id="UP000570010"/>
    </source>
</evidence>
<evidence type="ECO:0000313" key="2">
    <source>
        <dbReference type="EMBL" id="NEY82826.1"/>
    </source>
</evidence>
<reference evidence="2 3" key="1">
    <citation type="submission" date="2020-02" db="EMBL/GenBank/DDBJ databases">
        <title>Bacillus aquiflavi sp. nov., isolated from yellow water of strong flavor Chinese baijiu in Yibin region of China.</title>
        <authorList>
            <person name="Xie J."/>
        </authorList>
    </citation>
    <scope>NUCLEOTIDE SEQUENCE [LARGE SCALE GENOMIC DNA]</scope>
    <source>
        <strain evidence="2 3">3H-10</strain>
    </source>
</reference>
<protein>
    <submittedName>
        <fullName evidence="2">Helix-turn-helix domain-containing protein</fullName>
    </submittedName>
</protein>
<proteinExistence type="predicted"/>
<sequence>MNEVEKQTIYDLRLKGVGYKAIAAILGKSRDSIRGFCKRNGLAGDSRVVALNVKEQMNNHLLCTCCGSPINQKSRGRTRKFCTDECRRKWWKENPQARNKNDAAIYHYTCPQCENDFSCYGNKKRKFCSHDCYIKSRFWSDEDGI</sequence>